<comment type="caution">
    <text evidence="6">The sequence shown here is derived from an EMBL/GenBank/DDBJ whole genome shotgun (WGS) entry which is preliminary data.</text>
</comment>
<dbReference type="InterPro" id="IPR029063">
    <property type="entry name" value="SAM-dependent_MTases_sf"/>
</dbReference>
<dbReference type="PROSITE" id="PS51679">
    <property type="entry name" value="SAM_MT_C5"/>
    <property type="match status" value="1"/>
</dbReference>
<evidence type="ECO:0000256" key="1">
    <source>
        <dbReference type="ARBA" id="ARBA00011975"/>
    </source>
</evidence>
<dbReference type="GO" id="GO:0003677">
    <property type="term" value="F:DNA binding"/>
    <property type="evidence" value="ECO:0007669"/>
    <property type="project" value="TreeGrafter"/>
</dbReference>
<dbReference type="Proteomes" id="UP000070373">
    <property type="component" value="Unassembled WGS sequence"/>
</dbReference>
<dbReference type="InterPro" id="IPR018117">
    <property type="entry name" value="C5_DNA_meth_AS"/>
</dbReference>
<dbReference type="Pfam" id="PF00145">
    <property type="entry name" value="DNA_methylase"/>
    <property type="match status" value="1"/>
</dbReference>
<dbReference type="PRINTS" id="PR00105">
    <property type="entry name" value="C5METTRFRASE"/>
</dbReference>
<reference evidence="6 7" key="1">
    <citation type="journal article" date="2016" name="Sci. Rep.">
        <title>Metabolic traits of an uncultured archaeal lineage -MSBL1- from brine pools of the Red Sea.</title>
        <authorList>
            <person name="Mwirichia R."/>
            <person name="Alam I."/>
            <person name="Rashid M."/>
            <person name="Vinu M."/>
            <person name="Ba-Alawi W."/>
            <person name="Anthony Kamau A."/>
            <person name="Kamanda Ngugi D."/>
            <person name="Goker M."/>
            <person name="Klenk H.P."/>
            <person name="Bajic V."/>
            <person name="Stingl U."/>
        </authorList>
    </citation>
    <scope>NUCLEOTIDE SEQUENCE [LARGE SCALE GENOMIC DNA]</scope>
    <source>
        <strain evidence="6">SCGC-AAA259E17</strain>
    </source>
</reference>
<keyword evidence="3" id="KW-0808">Transferase</keyword>
<organism evidence="6 7">
    <name type="scientific">candidate division MSBL1 archaeon SCGC-AAA259E17</name>
    <dbReference type="NCBI Taxonomy" id="1698263"/>
    <lineage>
        <taxon>Archaea</taxon>
        <taxon>Methanobacteriati</taxon>
        <taxon>Methanobacteriota</taxon>
        <taxon>candidate division MSBL1</taxon>
    </lineage>
</organism>
<dbReference type="PATRIC" id="fig|1698263.3.peg.1152"/>
<dbReference type="Gene3D" id="3.90.120.10">
    <property type="entry name" value="DNA Methylase, subunit A, domain 2"/>
    <property type="match status" value="1"/>
</dbReference>
<gene>
    <name evidence="6" type="ORF">AKJ64_00920</name>
</gene>
<accession>A0A133UGL9</accession>
<dbReference type="GO" id="GO:0044027">
    <property type="term" value="P:negative regulation of gene expression via chromosomal CpG island methylation"/>
    <property type="evidence" value="ECO:0007669"/>
    <property type="project" value="TreeGrafter"/>
</dbReference>
<dbReference type="PROSITE" id="PS00095">
    <property type="entry name" value="C5_MTASE_2"/>
    <property type="match status" value="1"/>
</dbReference>
<evidence type="ECO:0000256" key="2">
    <source>
        <dbReference type="ARBA" id="ARBA00022603"/>
    </source>
</evidence>
<dbReference type="InterPro" id="IPR001525">
    <property type="entry name" value="C5_MeTfrase"/>
</dbReference>
<dbReference type="PANTHER" id="PTHR10629">
    <property type="entry name" value="CYTOSINE-SPECIFIC METHYLTRANSFERASE"/>
    <property type="match status" value="1"/>
</dbReference>
<evidence type="ECO:0000313" key="7">
    <source>
        <dbReference type="Proteomes" id="UP000070373"/>
    </source>
</evidence>
<dbReference type="AlphaFoldDB" id="A0A133UGL9"/>
<proteinExistence type="inferred from homology"/>
<dbReference type="GO" id="GO:0003886">
    <property type="term" value="F:DNA (cytosine-5-)-methyltransferase activity"/>
    <property type="evidence" value="ECO:0007669"/>
    <property type="project" value="UniProtKB-EC"/>
</dbReference>
<keyword evidence="4" id="KW-0949">S-adenosyl-L-methionine</keyword>
<evidence type="ECO:0000256" key="3">
    <source>
        <dbReference type="ARBA" id="ARBA00022679"/>
    </source>
</evidence>
<evidence type="ECO:0000256" key="4">
    <source>
        <dbReference type="ARBA" id="ARBA00022691"/>
    </source>
</evidence>
<dbReference type="EC" id="2.1.1.37" evidence="1"/>
<keyword evidence="2" id="KW-0489">Methyltransferase</keyword>
<sequence>MSKREINVISTFSGAGGMDIGFERVDEISVKALIEKDNACCETLRANFSGKAVIEKDIRSVSASEILEKCGLNREDVDILIGGPPCQTFSKSNNGDRKGIVKEKGRLYEEFIRLIKELSPKAFLFENVPGLRSSNNGKALKDILGNMKEIRNGIYKVNYEVLNAANYGVPQKRRRLFIVGLRGEKEPKLPEKTHANNPDSESDLKPYKTAGDAIEDLDDEVNRKGSEEIGGKWGHLLDDIPPGENYQYYTERRKEEYGHDHDVLFEWRSRFWTFLLKLDPDRPSNTIQAQPGKYVGPFHWNNRRLTPIEKKRLMTIPDNWNIKGSKSDVNKQIGNAVPPDLAENLAETVRDQIKELN</sequence>
<dbReference type="Gene3D" id="3.40.50.150">
    <property type="entry name" value="Vaccinia Virus protein VP39"/>
    <property type="match status" value="1"/>
</dbReference>
<dbReference type="EMBL" id="LHXN01000008">
    <property type="protein sequence ID" value="KXA93331.1"/>
    <property type="molecule type" value="Genomic_DNA"/>
</dbReference>
<dbReference type="SUPFAM" id="SSF53335">
    <property type="entry name" value="S-adenosyl-L-methionine-dependent methyltransferases"/>
    <property type="match status" value="1"/>
</dbReference>
<dbReference type="InterPro" id="IPR031303">
    <property type="entry name" value="C5_meth_CS"/>
</dbReference>
<evidence type="ECO:0000313" key="6">
    <source>
        <dbReference type="EMBL" id="KXA93331.1"/>
    </source>
</evidence>
<dbReference type="PROSITE" id="PS00094">
    <property type="entry name" value="C5_MTASE_1"/>
    <property type="match status" value="1"/>
</dbReference>
<dbReference type="InterPro" id="IPR050390">
    <property type="entry name" value="C5-Methyltransferase"/>
</dbReference>
<dbReference type="NCBIfam" id="TIGR00675">
    <property type="entry name" value="dcm"/>
    <property type="match status" value="1"/>
</dbReference>
<protein>
    <recommendedName>
        <fullName evidence="1">DNA (cytosine-5-)-methyltransferase</fullName>
        <ecNumber evidence="1">2.1.1.37</ecNumber>
    </recommendedName>
</protein>
<name>A0A133UGL9_9EURY</name>
<comment type="similarity">
    <text evidence="5">Belongs to the class I-like SAM-binding methyltransferase superfamily. C5-methyltransferase family.</text>
</comment>
<dbReference type="PANTHER" id="PTHR10629:SF52">
    <property type="entry name" value="DNA (CYTOSINE-5)-METHYLTRANSFERASE 1"/>
    <property type="match status" value="1"/>
</dbReference>
<evidence type="ECO:0000256" key="5">
    <source>
        <dbReference type="RuleBase" id="RU000416"/>
    </source>
</evidence>
<dbReference type="GO" id="GO:0032259">
    <property type="term" value="P:methylation"/>
    <property type="evidence" value="ECO:0007669"/>
    <property type="project" value="UniProtKB-KW"/>
</dbReference>
<keyword evidence="7" id="KW-1185">Reference proteome</keyword>